<keyword evidence="2 3" id="KW-0802">TPR repeat</keyword>
<gene>
    <name evidence="5" type="ORF">H0I76_18110</name>
</gene>
<dbReference type="Pfam" id="PF13181">
    <property type="entry name" value="TPR_8"/>
    <property type="match status" value="1"/>
</dbReference>
<evidence type="ECO:0000256" key="2">
    <source>
        <dbReference type="ARBA" id="ARBA00022803"/>
    </source>
</evidence>
<dbReference type="SUPFAM" id="SSF48452">
    <property type="entry name" value="TPR-like"/>
    <property type="match status" value="1"/>
</dbReference>
<dbReference type="EMBL" id="JAEHHL010000015">
    <property type="protein sequence ID" value="MBK0401116.1"/>
    <property type="molecule type" value="Genomic_DNA"/>
</dbReference>
<evidence type="ECO:0000313" key="6">
    <source>
        <dbReference type="Proteomes" id="UP000655420"/>
    </source>
</evidence>
<feature type="chain" id="PRO_5035148686" evidence="4">
    <location>
        <begin position="23"/>
        <end position="281"/>
    </location>
</feature>
<feature type="repeat" description="TPR" evidence="3">
    <location>
        <begin position="168"/>
        <end position="201"/>
    </location>
</feature>
<dbReference type="Proteomes" id="UP000655420">
    <property type="component" value="Unassembled WGS sequence"/>
</dbReference>
<dbReference type="Gene3D" id="1.25.40.10">
    <property type="entry name" value="Tetratricopeptide repeat domain"/>
    <property type="match status" value="3"/>
</dbReference>
<evidence type="ECO:0000313" key="5">
    <source>
        <dbReference type="EMBL" id="MBK0401116.1"/>
    </source>
</evidence>
<name>A0A8J7SGQ7_9RHOB</name>
<dbReference type="PANTHER" id="PTHR44858">
    <property type="entry name" value="TETRATRICOPEPTIDE REPEAT PROTEIN 6"/>
    <property type="match status" value="1"/>
</dbReference>
<dbReference type="SMART" id="SM00028">
    <property type="entry name" value="TPR"/>
    <property type="match status" value="5"/>
</dbReference>
<protein>
    <submittedName>
        <fullName evidence="5">Tetratricopeptide repeat protein</fullName>
    </submittedName>
</protein>
<dbReference type="PANTHER" id="PTHR44858:SF1">
    <property type="entry name" value="UDP-N-ACETYLGLUCOSAMINE--PEPTIDE N-ACETYLGLUCOSAMINYLTRANSFERASE SPINDLY-RELATED"/>
    <property type="match status" value="1"/>
</dbReference>
<reference evidence="5" key="1">
    <citation type="submission" date="2020-12" db="EMBL/GenBank/DDBJ databases">
        <title>Bacterial taxonomy.</title>
        <authorList>
            <person name="Pan X."/>
        </authorList>
    </citation>
    <scope>NUCLEOTIDE SEQUENCE</scope>
    <source>
        <strain evidence="5">M0105</strain>
    </source>
</reference>
<evidence type="ECO:0000256" key="4">
    <source>
        <dbReference type="SAM" id="SignalP"/>
    </source>
</evidence>
<dbReference type="PROSITE" id="PS51257">
    <property type="entry name" value="PROKAR_LIPOPROTEIN"/>
    <property type="match status" value="1"/>
</dbReference>
<evidence type="ECO:0000256" key="1">
    <source>
        <dbReference type="ARBA" id="ARBA00022737"/>
    </source>
</evidence>
<dbReference type="GO" id="GO:0046813">
    <property type="term" value="P:receptor-mediated virion attachment to host cell"/>
    <property type="evidence" value="ECO:0007669"/>
    <property type="project" value="TreeGrafter"/>
</dbReference>
<keyword evidence="1" id="KW-0677">Repeat</keyword>
<dbReference type="PROSITE" id="PS50293">
    <property type="entry name" value="TPR_REGION"/>
    <property type="match status" value="1"/>
</dbReference>
<dbReference type="PROSITE" id="PS50005">
    <property type="entry name" value="TPR"/>
    <property type="match status" value="2"/>
</dbReference>
<sequence>MRRLIFPAVALLGLVACGGSSGGGGKSSMTPEYLRICSDPQSTPEEALRFCQRALSDPRLDARQRALVQMNSGIALYALGRHRDAVSAFSEALSLSPGLAGALVGRAQAQEALGDQRAAMVDYSAAITADPNAPEAWFGRAVLLRKAGRPADAVRDLDRALALRRNWAAAHFERGAAYYALGRYGEAVTDFSAALSQNPDDAAALLNRGLARSAQGASGARSDFDRAIRIAPEWGPAYAARASWHEAEGRIEAANADYLRAYELGVTDPALIERVRRMSGG</sequence>
<dbReference type="AlphaFoldDB" id="A0A8J7SGQ7"/>
<feature type="signal peptide" evidence="4">
    <location>
        <begin position="1"/>
        <end position="22"/>
    </location>
</feature>
<dbReference type="GO" id="GO:0009279">
    <property type="term" value="C:cell outer membrane"/>
    <property type="evidence" value="ECO:0007669"/>
    <property type="project" value="TreeGrafter"/>
</dbReference>
<proteinExistence type="predicted"/>
<dbReference type="InterPro" id="IPR013105">
    <property type="entry name" value="TPR_2"/>
</dbReference>
<feature type="repeat" description="TPR" evidence="3">
    <location>
        <begin position="66"/>
        <end position="99"/>
    </location>
</feature>
<accession>A0A8J7SGQ7</accession>
<dbReference type="Pfam" id="PF13414">
    <property type="entry name" value="TPR_11"/>
    <property type="match status" value="1"/>
</dbReference>
<dbReference type="InterPro" id="IPR019734">
    <property type="entry name" value="TPR_rpt"/>
</dbReference>
<dbReference type="InterPro" id="IPR050498">
    <property type="entry name" value="Ycf3"/>
</dbReference>
<dbReference type="InterPro" id="IPR011990">
    <property type="entry name" value="TPR-like_helical_dom_sf"/>
</dbReference>
<dbReference type="Pfam" id="PF07719">
    <property type="entry name" value="TPR_2"/>
    <property type="match status" value="1"/>
</dbReference>
<comment type="caution">
    <text evidence="5">The sequence shown here is derived from an EMBL/GenBank/DDBJ whole genome shotgun (WGS) entry which is preliminary data.</text>
</comment>
<dbReference type="RefSeq" id="WP_200613265.1">
    <property type="nucleotide sequence ID" value="NZ_JAEHHL010000015.1"/>
</dbReference>
<keyword evidence="4" id="KW-0732">Signal</keyword>
<keyword evidence="6" id="KW-1185">Reference proteome</keyword>
<organism evidence="5 6">
    <name type="scientific">Thermohalobaculum xanthum</name>
    <dbReference type="NCBI Taxonomy" id="2753746"/>
    <lineage>
        <taxon>Bacteria</taxon>
        <taxon>Pseudomonadati</taxon>
        <taxon>Pseudomonadota</taxon>
        <taxon>Alphaproteobacteria</taxon>
        <taxon>Rhodobacterales</taxon>
        <taxon>Paracoccaceae</taxon>
        <taxon>Thermohalobaculum</taxon>
    </lineage>
</organism>
<evidence type="ECO:0000256" key="3">
    <source>
        <dbReference type="PROSITE-ProRule" id="PRU00339"/>
    </source>
</evidence>